<dbReference type="SUPFAM" id="SSF117396">
    <property type="entry name" value="TM1631-like"/>
    <property type="match status" value="1"/>
</dbReference>
<dbReference type="AlphaFoldDB" id="A0A7V8K7X1"/>
<comment type="caution">
    <text evidence="1">The sequence shown here is derived from an EMBL/GenBank/DDBJ whole genome shotgun (WGS) entry which is preliminary data.</text>
</comment>
<dbReference type="Pfam" id="PF01904">
    <property type="entry name" value="DUF72"/>
    <property type="match status" value="1"/>
</dbReference>
<dbReference type="PANTHER" id="PTHR30348:SF4">
    <property type="entry name" value="DUF72 DOMAIN-CONTAINING PROTEIN"/>
    <property type="match status" value="1"/>
</dbReference>
<proteinExistence type="predicted"/>
<reference evidence="1 2" key="1">
    <citation type="submission" date="2017-10" db="EMBL/GenBank/DDBJ databases">
        <title>Whole genome sequencing of Pseudoxanthomonas broegbernensis DSM 12573(T).</title>
        <authorList>
            <person name="Kumar S."/>
            <person name="Bansal K."/>
            <person name="Kaur A."/>
            <person name="Patil P."/>
            <person name="Sharma S."/>
            <person name="Patil P.B."/>
        </authorList>
    </citation>
    <scope>NUCLEOTIDE SEQUENCE [LARGE SCALE GENOMIC DNA]</scope>
    <source>
        <strain evidence="1 2">DSM 12573</strain>
    </source>
</reference>
<dbReference type="Gene3D" id="3.20.20.410">
    <property type="entry name" value="Protein of unknown function UPF0759"/>
    <property type="match status" value="1"/>
</dbReference>
<evidence type="ECO:0008006" key="3">
    <source>
        <dbReference type="Google" id="ProtNLM"/>
    </source>
</evidence>
<protein>
    <recommendedName>
        <fullName evidence="3">DUF72 domain-containing protein</fullName>
    </recommendedName>
</protein>
<dbReference type="RefSeq" id="WP_162310021.1">
    <property type="nucleotide sequence ID" value="NZ_JACHGU010000002.1"/>
</dbReference>
<dbReference type="InterPro" id="IPR036520">
    <property type="entry name" value="UPF0759_sf"/>
</dbReference>
<dbReference type="Proteomes" id="UP000462066">
    <property type="component" value="Unassembled WGS sequence"/>
</dbReference>
<sequence length="283" mass="30410">MQDLFSMPPAASSANAAGARIRVGIGGWTYAPWRGGVFYPEKLVQRRELEYASGQLTAIEINGTYYGTQKPATYAKWRDATPPGFVFAAKAPQRIMASRRLAGTGTQVEDFVGGIAELGDRLGALLWQFDRGQAPALEELDAFLALLPGRAGGRPLRHALELRDHALFSPQLLALLRARNVALVFAGSAEHPSFADLTADFAYARLMQSQAGLAQGYPAADLDAWACRARDWAGGGDPDDLPHLDAPQPGTVPREAFVFFIAGAKQRNPAAAQALIARLRVPA</sequence>
<evidence type="ECO:0000313" key="2">
    <source>
        <dbReference type="Proteomes" id="UP000462066"/>
    </source>
</evidence>
<keyword evidence="2" id="KW-1185">Reference proteome</keyword>
<dbReference type="EMBL" id="MWIP01000002">
    <property type="protein sequence ID" value="KAF1687692.1"/>
    <property type="molecule type" value="Genomic_DNA"/>
</dbReference>
<gene>
    <name evidence="1" type="ORF">B1992_03285</name>
</gene>
<dbReference type="InterPro" id="IPR002763">
    <property type="entry name" value="DUF72"/>
</dbReference>
<organism evidence="1 2">
    <name type="scientific">Pseudoxanthomonas broegbernensis</name>
    <dbReference type="NCBI Taxonomy" id="83619"/>
    <lineage>
        <taxon>Bacteria</taxon>
        <taxon>Pseudomonadati</taxon>
        <taxon>Pseudomonadota</taxon>
        <taxon>Gammaproteobacteria</taxon>
        <taxon>Lysobacterales</taxon>
        <taxon>Lysobacteraceae</taxon>
        <taxon>Pseudoxanthomonas</taxon>
    </lineage>
</organism>
<accession>A0A7V8K7X1</accession>
<name>A0A7V8K7X1_9GAMM</name>
<dbReference type="PANTHER" id="PTHR30348">
    <property type="entry name" value="UNCHARACTERIZED PROTEIN YECE"/>
    <property type="match status" value="1"/>
</dbReference>
<evidence type="ECO:0000313" key="1">
    <source>
        <dbReference type="EMBL" id="KAF1687692.1"/>
    </source>
</evidence>